<feature type="transmembrane region" description="Helical" evidence="1">
    <location>
        <begin position="7"/>
        <end position="32"/>
    </location>
</feature>
<dbReference type="PANTHER" id="PTHR15730">
    <property type="entry name" value="EXPERIMENTAL AUTOIMMUNE PROSTATITIS ANTIGEN 2-RELATED"/>
    <property type="match status" value="1"/>
</dbReference>
<dbReference type="RefSeq" id="XP_004255387.1">
    <property type="nucleotide sequence ID" value="XM_004255339.1"/>
</dbReference>
<evidence type="ECO:0000259" key="2">
    <source>
        <dbReference type="PROSITE" id="PS51723"/>
    </source>
</evidence>
<evidence type="ECO:0000256" key="1">
    <source>
        <dbReference type="SAM" id="Phobius"/>
    </source>
</evidence>
<gene>
    <name evidence="3" type="ORF">EIN_460470</name>
</gene>
<dbReference type="SMART" id="SM01276">
    <property type="entry name" value="M60-like"/>
    <property type="match status" value="1"/>
</dbReference>
<protein>
    <submittedName>
        <fullName evidence="3">Antigenic protein P1, putative</fullName>
    </submittedName>
</protein>
<feature type="domain" description="Peptidase M60" evidence="2">
    <location>
        <begin position="156"/>
        <end position="469"/>
    </location>
</feature>
<name>L7FM50_ENTIV</name>
<dbReference type="PROSITE" id="PS51723">
    <property type="entry name" value="PEPTIDASE_M60"/>
    <property type="match status" value="1"/>
</dbReference>
<dbReference type="VEuPathDB" id="AmoebaDB:EIN_460470"/>
<accession>L7FM50</accession>
<dbReference type="SUPFAM" id="SSF49785">
    <property type="entry name" value="Galactose-binding domain-like"/>
    <property type="match status" value="1"/>
</dbReference>
<dbReference type="GeneID" id="14887596"/>
<dbReference type="InterPro" id="IPR008979">
    <property type="entry name" value="Galactose-bd-like_sf"/>
</dbReference>
<dbReference type="Pfam" id="PF13402">
    <property type="entry name" value="Peptidase_M60"/>
    <property type="match status" value="1"/>
</dbReference>
<dbReference type="OrthoDB" id="26611at2759"/>
<keyword evidence="1" id="KW-0812">Transmembrane</keyword>
<dbReference type="Gene3D" id="2.60.120.260">
    <property type="entry name" value="Galactose-binding domain-like"/>
    <property type="match status" value="1"/>
</dbReference>
<evidence type="ECO:0000313" key="4">
    <source>
        <dbReference type="Proteomes" id="UP000014680"/>
    </source>
</evidence>
<evidence type="ECO:0000313" key="3">
    <source>
        <dbReference type="EMBL" id="ELP88616.1"/>
    </source>
</evidence>
<keyword evidence="1" id="KW-1133">Transmembrane helix</keyword>
<dbReference type="EMBL" id="KB206733">
    <property type="protein sequence ID" value="ELP88616.1"/>
    <property type="molecule type" value="Genomic_DNA"/>
</dbReference>
<organism evidence="3 4">
    <name type="scientific">Entamoeba invadens IP1</name>
    <dbReference type="NCBI Taxonomy" id="370355"/>
    <lineage>
        <taxon>Eukaryota</taxon>
        <taxon>Amoebozoa</taxon>
        <taxon>Evosea</taxon>
        <taxon>Archamoebae</taxon>
        <taxon>Mastigamoebida</taxon>
        <taxon>Entamoebidae</taxon>
        <taxon>Entamoeba</taxon>
    </lineage>
</organism>
<dbReference type="InterPro" id="IPR051244">
    <property type="entry name" value="TCAF"/>
</dbReference>
<keyword evidence="4" id="KW-1185">Reference proteome</keyword>
<dbReference type="Proteomes" id="UP000014680">
    <property type="component" value="Unassembled WGS sequence"/>
</dbReference>
<dbReference type="Gene3D" id="3.40.390.80">
    <property type="entry name" value="Peptidase M60, enhancin-like domain 2"/>
    <property type="match status" value="1"/>
</dbReference>
<proteinExistence type="predicted"/>
<reference evidence="3 4" key="1">
    <citation type="submission" date="2012-10" db="EMBL/GenBank/DDBJ databases">
        <authorList>
            <person name="Zafar N."/>
            <person name="Inman J."/>
            <person name="Hall N."/>
            <person name="Lorenzi H."/>
            <person name="Caler E."/>
        </authorList>
    </citation>
    <scope>NUCLEOTIDE SEQUENCE [LARGE SCALE GENOMIC DNA]</scope>
    <source>
        <strain evidence="3 4">IP1</strain>
    </source>
</reference>
<dbReference type="AlphaFoldDB" id="L7FM50"/>
<dbReference type="InterPro" id="IPR031161">
    <property type="entry name" value="Peptidase_M60_dom"/>
</dbReference>
<dbReference type="KEGG" id="eiv:EIN_460470"/>
<dbReference type="PANTHER" id="PTHR15730:SF5">
    <property type="entry name" value="SI:CH211-210B2.2-RELATED"/>
    <property type="match status" value="1"/>
</dbReference>
<sequence length="1115" mass="126998">MNKLIIGIIVGVSIISTLCVVVIVAVTLGVVLSKDDSSGDVPINFKSVVNNPYMVNELDTFEIISRTKFSGEKPKIMKMKYTKYPYWATTEKFTTDEKTAIIEENTRIWADLPTMINNGSYGRMSPELGGEKQFEATGVNWEADRVTIKYGIMGKLTGMRLVGWVFPGELFTVTVPQDLNIGEKNLQLCVGKCSSSAGNHWLNVAKFSNNRMPLDSYQFPLKESLLDKNRQYKLGSPFGGGVYVWTNDNVKNWNPFFLTFSNLGLAPRINYGETTNKQWNEELRNAPGNVAEIRAPGVRLIMTARNVREVEDAEFVGTWWHEAISVGNTFTFYPLPISMMFDERVDAGAAVAFVGAWFCQIPNSWAASTVNKQAMITQLNWGTLHEMNHHMEGTYARDGKWGMGASETNNNVINALFHIDYNNIAAKRNKGLTDWEYITDGYSTMKTVFDNSQNSIYLRTYVTPAFGFGTIAVSNLINNYYNMYYNEKYDTTFGKSRTDSGIFCLLLARAIERDTQYYCNIFKWAIDTKILAEIKKYKYPTFFPFFMSYSHTYNGNKYGRTYTLPYNITTRLNFTASTAMDKATKNIKFEIVEGLTKGNLKKIEENVYDYTPTYKPSDGDTFKIKFTFNANGENGEIIYEGEFVTENKARRGYGYKVVSETKLNNMSDVEAIMKGRDMSNYDYTRNSNAMQINNYNDKVDNVDTPTFNTVEGTFIVPDEGYYTLFAKTDEMGSLDMQMEDGKYTRFATVNKYISGYQKNLEGSYKTALLKANYPYNYILQNYNAGGQGGITIGYCYHGTKESEVNISSCSIKDVPATYVYAKGLGPQDVQKEYVYPPIKYSRQIRYLNYKMVTSPQCIKDDCSVECFQLPPPGSSSDVCNNIFDRSDSTYYHSAWTGSGTTFPTTFFFHFNKTVYFNSMELRMRRWQDTFGNFTIYCGKVEEQLDKIMTVEKSNSNPRTLTFTEIQRCNYIKFEVLNNANGYNYVNLGDLLLYIEQKYTNLFKPTHPDVRSTGFVARNAPGHYENVLFENTEDGKGQITFQMVGKRFGLFGDYDSSFGKLEVLVDGKDPVFYKQIDTKSSILRTLYLACSFEEGTHIVTINVKEGRVNLDVIGFD</sequence>
<keyword evidence="1" id="KW-0472">Membrane</keyword>